<dbReference type="Gene3D" id="1.10.10.10">
    <property type="entry name" value="Winged helix-like DNA-binding domain superfamily/Winged helix DNA-binding domain"/>
    <property type="match status" value="1"/>
</dbReference>
<dbReference type="EMBL" id="CAEZUL010000047">
    <property type="protein sequence ID" value="CAB4598001.1"/>
    <property type="molecule type" value="Genomic_DNA"/>
</dbReference>
<dbReference type="EMBL" id="CAEZUZ010000053">
    <property type="protein sequence ID" value="CAB4613917.1"/>
    <property type="molecule type" value="Genomic_DNA"/>
</dbReference>
<dbReference type="AlphaFoldDB" id="A0A6J6G9Y7"/>
<name>A0A6J6G9Y7_9ZZZZ</name>
<dbReference type="Pfam" id="PF04255">
    <property type="entry name" value="DUF433"/>
    <property type="match status" value="1"/>
</dbReference>
<protein>
    <submittedName>
        <fullName evidence="1">Unannotated protein</fullName>
    </submittedName>
</protein>
<dbReference type="InterPro" id="IPR036388">
    <property type="entry name" value="WH-like_DNA-bd_sf"/>
</dbReference>
<evidence type="ECO:0000313" key="2">
    <source>
        <dbReference type="EMBL" id="CAB4613917.1"/>
    </source>
</evidence>
<dbReference type="InterPro" id="IPR007367">
    <property type="entry name" value="DUF433"/>
</dbReference>
<evidence type="ECO:0000313" key="1">
    <source>
        <dbReference type="EMBL" id="CAB4598001.1"/>
    </source>
</evidence>
<dbReference type="PANTHER" id="PTHR34849">
    <property type="entry name" value="SSL5025 PROTEIN"/>
    <property type="match status" value="1"/>
</dbReference>
<reference evidence="1" key="1">
    <citation type="submission" date="2020-05" db="EMBL/GenBank/DDBJ databases">
        <authorList>
            <person name="Chiriac C."/>
            <person name="Salcher M."/>
            <person name="Ghai R."/>
            <person name="Kavagutti S V."/>
        </authorList>
    </citation>
    <scope>NUCLEOTIDE SEQUENCE</scope>
</reference>
<dbReference type="InterPro" id="IPR009057">
    <property type="entry name" value="Homeodomain-like_sf"/>
</dbReference>
<organism evidence="1">
    <name type="scientific">freshwater metagenome</name>
    <dbReference type="NCBI Taxonomy" id="449393"/>
    <lineage>
        <taxon>unclassified sequences</taxon>
        <taxon>metagenomes</taxon>
        <taxon>ecological metagenomes</taxon>
    </lineage>
</organism>
<dbReference type="SUPFAM" id="SSF46689">
    <property type="entry name" value="Homeodomain-like"/>
    <property type="match status" value="1"/>
</dbReference>
<sequence>MDLTSIIHMQPGVRGGQPCFKGTRISVNDVLDYLASGMSSDEIIADFPELTAVHIQAAIEFAALPERHLATPV</sequence>
<proteinExistence type="predicted"/>
<dbReference type="PANTHER" id="PTHR34849:SF3">
    <property type="entry name" value="SSR2962 PROTEIN"/>
    <property type="match status" value="1"/>
</dbReference>
<accession>A0A6J6G9Y7</accession>
<gene>
    <name evidence="1" type="ORF">UFOPK1808_00567</name>
    <name evidence="2" type="ORF">UFOPK1889_00457</name>
</gene>